<organism evidence="2 3">
    <name type="scientific">Desulfosporosinus orientis (strain ATCC 19365 / DSM 765 / NCIMB 8382 / VKM B-1628 / Singapore I)</name>
    <name type="common">Desulfotomaculum orientis</name>
    <dbReference type="NCBI Taxonomy" id="768706"/>
    <lineage>
        <taxon>Bacteria</taxon>
        <taxon>Bacillati</taxon>
        <taxon>Bacillota</taxon>
        <taxon>Clostridia</taxon>
        <taxon>Eubacteriales</taxon>
        <taxon>Desulfitobacteriaceae</taxon>
        <taxon>Desulfosporosinus</taxon>
    </lineage>
</organism>
<feature type="transmembrane region" description="Helical" evidence="1">
    <location>
        <begin position="106"/>
        <end position="124"/>
    </location>
</feature>
<evidence type="ECO:0000313" key="2">
    <source>
        <dbReference type="EMBL" id="AET67397.1"/>
    </source>
</evidence>
<protein>
    <submittedName>
        <fullName evidence="2">Uncharacterized protein</fullName>
    </submittedName>
</protein>
<keyword evidence="1" id="KW-0472">Membrane</keyword>
<evidence type="ECO:0000313" key="3">
    <source>
        <dbReference type="Proteomes" id="UP000006346"/>
    </source>
</evidence>
<sequence>MKNVNKATMSIIAIYLIHLLIYIGMSYITLMNMSHWNLVFLKLKINSNIDQYNHLYISVFYLILSTYLMLNSLNFSMHKLITILVYTISYAFAFFALYKYYSIKEFIDILLIANGLVLSLNVLFKKINKSHHLLSLRNFFRTQ</sequence>
<feature type="transmembrane region" description="Helical" evidence="1">
    <location>
        <begin position="54"/>
        <end position="73"/>
    </location>
</feature>
<gene>
    <name evidence="2" type="ordered locus">Desor_1758</name>
</gene>
<accession>G7W621</accession>
<dbReference type="eggNOG" id="ENOG50344ZA">
    <property type="taxonomic scope" value="Bacteria"/>
</dbReference>
<feature type="transmembrane region" description="Helical" evidence="1">
    <location>
        <begin position="12"/>
        <end position="34"/>
    </location>
</feature>
<feature type="transmembrane region" description="Helical" evidence="1">
    <location>
        <begin position="80"/>
        <end position="100"/>
    </location>
</feature>
<dbReference type="HOGENOM" id="CLU_1803018_0_0_9"/>
<keyword evidence="3" id="KW-1185">Reference proteome</keyword>
<keyword evidence="1" id="KW-0812">Transmembrane</keyword>
<proteinExistence type="predicted"/>
<name>G7W621_DESOD</name>
<evidence type="ECO:0000256" key="1">
    <source>
        <dbReference type="SAM" id="Phobius"/>
    </source>
</evidence>
<reference evidence="2" key="1">
    <citation type="journal article" date="2012" name="J. Bacteriol.">
        <title>Complete genome sequences of Desulfosporosinus orientis DSM765T, Desulfosporosinus youngiae DSM17734T, Desulfosporosinus meridiei DSM13257T, and Desulfosporosinus acidiphilus DSM22704T.</title>
        <authorList>
            <person name="Pester M."/>
            <person name="Brambilla E."/>
            <person name="Alazard D."/>
            <person name="Rattei T."/>
            <person name="Weinmaier T."/>
            <person name="Han J."/>
            <person name="Lucas S."/>
            <person name="Lapidus A."/>
            <person name="Cheng J.F."/>
            <person name="Goodwin L."/>
            <person name="Pitluck S."/>
            <person name="Peters L."/>
            <person name="Ovchinnikova G."/>
            <person name="Teshima H."/>
            <person name="Detter J.C."/>
            <person name="Han C.S."/>
            <person name="Tapia R."/>
            <person name="Land M.L."/>
            <person name="Hauser L."/>
            <person name="Kyrpides N.C."/>
            <person name="Ivanova N.N."/>
            <person name="Pagani I."/>
            <person name="Huntmann M."/>
            <person name="Wei C.L."/>
            <person name="Davenport K.W."/>
            <person name="Daligault H."/>
            <person name="Chain P.S."/>
            <person name="Chen A."/>
            <person name="Mavromatis K."/>
            <person name="Markowitz V."/>
            <person name="Szeto E."/>
            <person name="Mikhailova N."/>
            <person name="Pati A."/>
            <person name="Wagner M."/>
            <person name="Woyke T."/>
            <person name="Ollivier B."/>
            <person name="Klenk H.P."/>
            <person name="Spring S."/>
            <person name="Loy A."/>
        </authorList>
    </citation>
    <scope>NUCLEOTIDE SEQUENCE [LARGE SCALE GENOMIC DNA]</scope>
    <source>
        <strain evidence="2">DSM 765</strain>
    </source>
</reference>
<keyword evidence="1" id="KW-1133">Transmembrane helix</keyword>
<dbReference type="EMBL" id="CP003108">
    <property type="protein sequence ID" value="AET67397.1"/>
    <property type="molecule type" value="Genomic_DNA"/>
</dbReference>
<dbReference type="AlphaFoldDB" id="G7W621"/>
<dbReference type="KEGG" id="dor:Desor_1758"/>
<dbReference type="Proteomes" id="UP000006346">
    <property type="component" value="Chromosome"/>
</dbReference>